<name>A0A426V7T0_9BURK</name>
<dbReference type="SUPFAM" id="SSF56954">
    <property type="entry name" value="Outer membrane efflux proteins (OEP)"/>
    <property type="match status" value="1"/>
</dbReference>
<gene>
    <name evidence="8" type="ORF">EIP75_17570</name>
</gene>
<dbReference type="Proteomes" id="UP000269265">
    <property type="component" value="Unassembled WGS sequence"/>
</dbReference>
<sequence>MCRPEGTIDSASCLSQPYREPMSVVRSVVTSACWALVGSGAALAYPTIDPWRVMPPDAPPVQLAGDGGQAVPICQGGEPAQPLTLHQAVEFSVCHNPQARQAWATALSQAAQYGQSWAGFLPSVNISLSKSRDRITSHQQAATAGQPPLRNDTDVRAYGRNVTLSYVLLDFGTRAANVMQAHHLLSAALASHDATLQAVFSNAAQTYYEALAARAAMDATREAEAAAKESFQAAQAREAAGSGYRAEVLQARSLQAQAVAARIKADGAHRQALGGLANIMGLDARTPLVLDPQAAQDVQPGSPDPGLDTERFLGDLDRLMDQALREHPTVRAAEAQLAAAGARLDSVTAEGQPSVSLSVGRYINGRPNTPLSPSRSVETLTAVTLSVPLFEGFSRNYKIREAMAQVDARRADVASARSQASLDVWRNYQALQSETASLAASLDVLSSGQEAYDVAQARYRSGDSHIVEVLDAQKDLANARQERIRALAAWRTARLRLLASLGRVGFWALDTPSADTPTPSSTTQP</sequence>
<dbReference type="Gene3D" id="1.20.1600.10">
    <property type="entry name" value="Outer membrane efflux proteins (OEP)"/>
    <property type="match status" value="1"/>
</dbReference>
<dbReference type="AlphaFoldDB" id="A0A426V7T0"/>
<comment type="caution">
    <text evidence="8">The sequence shown here is derived from an EMBL/GenBank/DDBJ whole genome shotgun (WGS) entry which is preliminary data.</text>
</comment>
<evidence type="ECO:0000256" key="4">
    <source>
        <dbReference type="ARBA" id="ARBA00022692"/>
    </source>
</evidence>
<keyword evidence="9" id="KW-1185">Reference proteome</keyword>
<dbReference type="GO" id="GO:0031640">
    <property type="term" value="P:killing of cells of another organism"/>
    <property type="evidence" value="ECO:0007669"/>
    <property type="project" value="UniProtKB-KW"/>
</dbReference>
<protein>
    <recommendedName>
        <fullName evidence="7">Protein CyaE</fullName>
    </recommendedName>
</protein>
<accession>A0A426V7T0</accession>
<keyword evidence="6 7" id="KW-0998">Cell outer membrane</keyword>
<dbReference type="GO" id="GO:0015288">
    <property type="term" value="F:porin activity"/>
    <property type="evidence" value="ECO:0007669"/>
    <property type="project" value="TreeGrafter"/>
</dbReference>
<keyword evidence="7" id="KW-0354">Hemolysis</keyword>
<proteinExistence type="inferred from homology"/>
<dbReference type="Pfam" id="PF02321">
    <property type="entry name" value="OEP"/>
    <property type="match status" value="2"/>
</dbReference>
<evidence type="ECO:0000256" key="5">
    <source>
        <dbReference type="ARBA" id="ARBA00023136"/>
    </source>
</evidence>
<evidence type="ECO:0000256" key="1">
    <source>
        <dbReference type="ARBA" id="ARBA00007613"/>
    </source>
</evidence>
<evidence type="ECO:0000256" key="7">
    <source>
        <dbReference type="PIRNR" id="PIRNR001892"/>
    </source>
</evidence>
<dbReference type="PANTHER" id="PTHR30026:SF20">
    <property type="entry name" value="OUTER MEMBRANE PROTEIN TOLC"/>
    <property type="match status" value="1"/>
</dbReference>
<dbReference type="GO" id="GO:0009279">
    <property type="term" value="C:cell outer membrane"/>
    <property type="evidence" value="ECO:0007669"/>
    <property type="project" value="UniProtKB-SubCell"/>
</dbReference>
<dbReference type="GO" id="GO:1990281">
    <property type="term" value="C:efflux pump complex"/>
    <property type="evidence" value="ECO:0007669"/>
    <property type="project" value="TreeGrafter"/>
</dbReference>
<keyword evidence="5 7" id="KW-0472">Membrane</keyword>
<dbReference type="InterPro" id="IPR051906">
    <property type="entry name" value="TolC-like"/>
</dbReference>
<comment type="subcellular location">
    <subcellularLocation>
        <location evidence="7">Cell outer membrane</location>
        <topology evidence="7">Peripheral membrane protein</topology>
    </subcellularLocation>
</comment>
<comment type="similarity">
    <text evidence="1 7">Belongs to the outer membrane factor (OMF) (TC 1.B.17) family.</text>
</comment>
<dbReference type="InterPro" id="IPR003423">
    <property type="entry name" value="OMP_efflux"/>
</dbReference>
<organism evidence="8 9">
    <name type="scientific">Aquabacterium soli</name>
    <dbReference type="NCBI Taxonomy" id="2493092"/>
    <lineage>
        <taxon>Bacteria</taxon>
        <taxon>Pseudomonadati</taxon>
        <taxon>Pseudomonadota</taxon>
        <taxon>Betaproteobacteria</taxon>
        <taxon>Burkholderiales</taxon>
        <taxon>Aquabacterium</taxon>
    </lineage>
</organism>
<dbReference type="EMBL" id="RSED01000016">
    <property type="protein sequence ID" value="RRS02955.1"/>
    <property type="molecule type" value="Genomic_DNA"/>
</dbReference>
<keyword evidence="4" id="KW-0812">Transmembrane</keyword>
<keyword evidence="3" id="KW-1134">Transmembrane beta strand</keyword>
<comment type="function">
    <text evidence="7">CyaE is necessary for transport of calmodulin-sensitive adenylate cyclase-hemolysin (cyclolysin).</text>
</comment>
<dbReference type="PIRSF" id="PIRSF001892">
    <property type="entry name" value="CyaE"/>
    <property type="match status" value="1"/>
</dbReference>
<dbReference type="PANTHER" id="PTHR30026">
    <property type="entry name" value="OUTER MEMBRANE PROTEIN TOLC"/>
    <property type="match status" value="1"/>
</dbReference>
<reference evidence="8 9" key="1">
    <citation type="submission" date="2018-12" db="EMBL/GenBank/DDBJ databases">
        <title>The whole draft genome of Aquabacterium sp. SJQ9.</title>
        <authorList>
            <person name="Sun L."/>
            <person name="Gao X."/>
            <person name="Chen W."/>
            <person name="Huang K."/>
        </authorList>
    </citation>
    <scope>NUCLEOTIDE SEQUENCE [LARGE SCALE GENOMIC DNA]</scope>
    <source>
        <strain evidence="8 9">SJQ9</strain>
    </source>
</reference>
<evidence type="ECO:0000256" key="2">
    <source>
        <dbReference type="ARBA" id="ARBA00022448"/>
    </source>
</evidence>
<evidence type="ECO:0000313" key="9">
    <source>
        <dbReference type="Proteomes" id="UP000269265"/>
    </source>
</evidence>
<evidence type="ECO:0000256" key="3">
    <source>
        <dbReference type="ARBA" id="ARBA00022452"/>
    </source>
</evidence>
<keyword evidence="7" id="KW-0204">Cytolysis</keyword>
<dbReference type="InterPro" id="IPR028351">
    <property type="entry name" value="CyaE"/>
</dbReference>
<evidence type="ECO:0000313" key="8">
    <source>
        <dbReference type="EMBL" id="RRS02955.1"/>
    </source>
</evidence>
<evidence type="ECO:0000256" key="6">
    <source>
        <dbReference type="ARBA" id="ARBA00023237"/>
    </source>
</evidence>
<dbReference type="GO" id="GO:0015562">
    <property type="term" value="F:efflux transmembrane transporter activity"/>
    <property type="evidence" value="ECO:0007669"/>
    <property type="project" value="InterPro"/>
</dbReference>
<keyword evidence="2 7" id="KW-0813">Transport</keyword>